<dbReference type="EMBL" id="BRZM01000162">
    <property type="protein sequence ID" value="GLD68989.1"/>
    <property type="molecule type" value="Genomic_DNA"/>
</dbReference>
<gene>
    <name evidence="2" type="ORF">AKAME5_002030200</name>
</gene>
<evidence type="ECO:0000313" key="2">
    <source>
        <dbReference type="EMBL" id="GLD68989.1"/>
    </source>
</evidence>
<proteinExistence type="predicted"/>
<comment type="caution">
    <text evidence="2">The sequence shown here is derived from an EMBL/GenBank/DDBJ whole genome shotgun (WGS) entry which is preliminary data.</text>
</comment>
<sequence length="254" mass="28822">MFSVRPIFMEMAPASQKRLRTAAQCGAFHPAQRLRWMLVLFDQSRPSLQFPVFQIFKFRLVSCILCLLDSLLTLVMSPAGALDLQCNGTRHPDGFIYQLSQPIRPNCSTQWVDENKTVIARNFKYDKALVHSLNNRSITLNECREYLLFTEDCLWRNVRVEETCRANCSQLLDQDPPPPTVNSTKPPVNSTKICFSENHCMDQTTFGSLITVVLLFFGFCVGVYFCISKCRGTRSTSTASYAAPIDQIKIELAV</sequence>
<evidence type="ECO:0000313" key="3">
    <source>
        <dbReference type="Proteomes" id="UP001279410"/>
    </source>
</evidence>
<keyword evidence="3" id="KW-1185">Reference proteome</keyword>
<dbReference type="Proteomes" id="UP001279410">
    <property type="component" value="Unassembled WGS sequence"/>
</dbReference>
<keyword evidence="1" id="KW-0472">Membrane</keyword>
<accession>A0AAD3ND06</accession>
<reference evidence="2" key="1">
    <citation type="submission" date="2022-08" db="EMBL/GenBank/DDBJ databases">
        <title>Genome sequencing of akame (Lates japonicus).</title>
        <authorList>
            <person name="Hashiguchi Y."/>
            <person name="Takahashi H."/>
        </authorList>
    </citation>
    <scope>NUCLEOTIDE SEQUENCE</scope>
    <source>
        <strain evidence="2">Kochi</strain>
    </source>
</reference>
<evidence type="ECO:0000256" key="1">
    <source>
        <dbReference type="SAM" id="Phobius"/>
    </source>
</evidence>
<dbReference type="AlphaFoldDB" id="A0AAD3ND06"/>
<feature type="transmembrane region" description="Helical" evidence="1">
    <location>
        <begin position="206"/>
        <end position="227"/>
    </location>
</feature>
<protein>
    <submittedName>
        <fullName evidence="2">Uncharacterized protein</fullName>
    </submittedName>
</protein>
<organism evidence="2 3">
    <name type="scientific">Lates japonicus</name>
    <name type="common">Japanese lates</name>
    <dbReference type="NCBI Taxonomy" id="270547"/>
    <lineage>
        <taxon>Eukaryota</taxon>
        <taxon>Metazoa</taxon>
        <taxon>Chordata</taxon>
        <taxon>Craniata</taxon>
        <taxon>Vertebrata</taxon>
        <taxon>Euteleostomi</taxon>
        <taxon>Actinopterygii</taxon>
        <taxon>Neopterygii</taxon>
        <taxon>Teleostei</taxon>
        <taxon>Neoteleostei</taxon>
        <taxon>Acanthomorphata</taxon>
        <taxon>Carangaria</taxon>
        <taxon>Carangaria incertae sedis</taxon>
        <taxon>Centropomidae</taxon>
        <taxon>Lates</taxon>
    </lineage>
</organism>
<name>A0AAD3ND06_LATJO</name>
<keyword evidence="1" id="KW-1133">Transmembrane helix</keyword>
<keyword evidence="1" id="KW-0812">Transmembrane</keyword>